<feature type="compositionally biased region" description="Polar residues" evidence="1">
    <location>
        <begin position="55"/>
        <end position="67"/>
    </location>
</feature>
<feature type="region of interest" description="Disordered" evidence="1">
    <location>
        <begin position="21"/>
        <end position="71"/>
    </location>
</feature>
<feature type="region of interest" description="Disordered" evidence="1">
    <location>
        <begin position="84"/>
        <end position="104"/>
    </location>
</feature>
<protein>
    <recommendedName>
        <fullName evidence="2">PiggyBac transposable element-derived protein domain-containing protein</fullName>
    </recommendedName>
</protein>
<evidence type="ECO:0000313" key="3">
    <source>
        <dbReference type="Ensembl" id="ENSOMEP00000033556.1"/>
    </source>
</evidence>
<dbReference type="InterPro" id="IPR029526">
    <property type="entry name" value="PGBD"/>
</dbReference>
<dbReference type="Proteomes" id="UP000261560">
    <property type="component" value="Unplaced"/>
</dbReference>
<keyword evidence="4" id="KW-1185">Reference proteome</keyword>
<sequence length="595" mass="67983">MAARRTVKKLTAVEVLALLQELPDVDSGDSDEDSFVEESEFVPSDSSDEDIPVSMDTQPEQPVQSSLRTRKQTKRLIIVEEEDKVGKPSSVQGNSSKFKKGNHNVQDKDCRKRRCAGEKSSSSQKQLCETAKDGTVWVRRKIEDFNSLQPTQPTQTSLSKGGPTEIARRKVTSRLQSFLCLFTISMFMTIRDCTEHKARKTNPDWSTSVYELMAFVAVLLFRGAAGRTGAMRDSWSKYFGIPEIMSTMSRDRYKELMRYLRFDIKDTRLERLQADKFAAISDIWGCFVQNCVQSYDPGNHITVDEQLFPTKVRCPFLQYIASKPDKFGIKFWIAADLNTKYMCNAIPYLGKDPNRDIGERLADNVVTRLMEPFLDRGRTVTMDNFFTSLSLANRLLQHNTTLLGTVNKIRREVPEQAKNTKEREEFSTQLFTSGSALLTIYAAKKKKNVCLLSTLHTKVEVEADLRQKPNVVTDYNYLKCGVDVLDQKLRAYTVRTGTRRWPVAVFYNILDIAASNLAIDTEKCAICHKGTNAFKHVMGQKCTVKWILSDKFSKLYWYCHRSLVQMTVKTFLVGDSQKNKDIFSTETEYKEMDLI</sequence>
<evidence type="ECO:0000259" key="2">
    <source>
        <dbReference type="Pfam" id="PF13843"/>
    </source>
</evidence>
<dbReference type="PANTHER" id="PTHR46599">
    <property type="entry name" value="PIGGYBAC TRANSPOSABLE ELEMENT-DERIVED PROTEIN 4"/>
    <property type="match status" value="1"/>
</dbReference>
<dbReference type="PaxDb" id="30732-ENSOMEP00000033556"/>
<dbReference type="Pfam" id="PF13843">
    <property type="entry name" value="DDE_Tnp_1_7"/>
    <property type="match status" value="1"/>
</dbReference>
<reference evidence="3" key="2">
    <citation type="submission" date="2025-09" db="UniProtKB">
        <authorList>
            <consortium name="Ensembl"/>
        </authorList>
    </citation>
    <scope>IDENTIFICATION</scope>
</reference>
<dbReference type="Ensembl" id="ENSOMET00000026800.1">
    <property type="protein sequence ID" value="ENSOMEP00000033556.1"/>
    <property type="gene ID" value="ENSOMEG00000019632.1"/>
</dbReference>
<dbReference type="GeneTree" id="ENSGT00940000172289"/>
<dbReference type="STRING" id="30732.ENSOMEP00000033556"/>
<evidence type="ECO:0000256" key="1">
    <source>
        <dbReference type="SAM" id="MobiDB-lite"/>
    </source>
</evidence>
<proteinExistence type="predicted"/>
<accession>A0A3B3DUE4</accession>
<feature type="domain" description="PiggyBac transposable element-derived protein" evidence="2">
    <location>
        <begin position="178"/>
        <end position="516"/>
    </location>
</feature>
<evidence type="ECO:0000313" key="4">
    <source>
        <dbReference type="Proteomes" id="UP000261560"/>
    </source>
</evidence>
<dbReference type="PANTHER" id="PTHR46599:SF6">
    <property type="entry name" value="DUAL SPECIFICITY PHOSPHATASE 26"/>
    <property type="match status" value="1"/>
</dbReference>
<dbReference type="OMA" id="KFWIAAD"/>
<dbReference type="AlphaFoldDB" id="A0A3B3DUE4"/>
<name>A0A3B3DUE4_ORYME</name>
<reference evidence="3" key="1">
    <citation type="submission" date="2025-08" db="UniProtKB">
        <authorList>
            <consortium name="Ensembl"/>
        </authorList>
    </citation>
    <scope>IDENTIFICATION</scope>
</reference>
<feature type="compositionally biased region" description="Acidic residues" evidence="1">
    <location>
        <begin position="23"/>
        <end position="51"/>
    </location>
</feature>
<organism evidence="3 4">
    <name type="scientific">Oryzias melastigma</name>
    <name type="common">Marine medaka</name>
    <dbReference type="NCBI Taxonomy" id="30732"/>
    <lineage>
        <taxon>Eukaryota</taxon>
        <taxon>Metazoa</taxon>
        <taxon>Chordata</taxon>
        <taxon>Craniata</taxon>
        <taxon>Vertebrata</taxon>
        <taxon>Euteleostomi</taxon>
        <taxon>Actinopterygii</taxon>
        <taxon>Neopterygii</taxon>
        <taxon>Teleostei</taxon>
        <taxon>Neoteleostei</taxon>
        <taxon>Acanthomorphata</taxon>
        <taxon>Ovalentaria</taxon>
        <taxon>Atherinomorphae</taxon>
        <taxon>Beloniformes</taxon>
        <taxon>Adrianichthyidae</taxon>
        <taxon>Oryziinae</taxon>
        <taxon>Oryzias</taxon>
    </lineage>
</organism>